<dbReference type="EMBL" id="MU001685">
    <property type="protein sequence ID" value="KAF2455828.1"/>
    <property type="molecule type" value="Genomic_DNA"/>
</dbReference>
<sequence>MWSSGAGGSPRLARTPDRGFCAMCGLPHPLTSRSVAEPSVPTNRRPPSDSACKPRTSLRCKWARIRHVTCTRIWLAASAVRPSQTKRPYCCVGTEARATPIDC</sequence>
<evidence type="ECO:0000313" key="3">
    <source>
        <dbReference type="Proteomes" id="UP000799766"/>
    </source>
</evidence>
<dbReference type="AlphaFoldDB" id="A0A6A6NW87"/>
<organism evidence="2 3">
    <name type="scientific">Lineolata rhizophorae</name>
    <dbReference type="NCBI Taxonomy" id="578093"/>
    <lineage>
        <taxon>Eukaryota</taxon>
        <taxon>Fungi</taxon>
        <taxon>Dikarya</taxon>
        <taxon>Ascomycota</taxon>
        <taxon>Pezizomycotina</taxon>
        <taxon>Dothideomycetes</taxon>
        <taxon>Dothideomycetes incertae sedis</taxon>
        <taxon>Lineolatales</taxon>
        <taxon>Lineolataceae</taxon>
        <taxon>Lineolata</taxon>
    </lineage>
</organism>
<evidence type="ECO:0000313" key="2">
    <source>
        <dbReference type="EMBL" id="KAF2455828.1"/>
    </source>
</evidence>
<name>A0A6A6NW87_9PEZI</name>
<proteinExistence type="predicted"/>
<protein>
    <submittedName>
        <fullName evidence="2">Uncharacterized protein</fullName>
    </submittedName>
</protein>
<keyword evidence="3" id="KW-1185">Reference proteome</keyword>
<evidence type="ECO:0000256" key="1">
    <source>
        <dbReference type="SAM" id="MobiDB-lite"/>
    </source>
</evidence>
<gene>
    <name evidence="2" type="ORF">BDY21DRAFT_348808</name>
</gene>
<feature type="region of interest" description="Disordered" evidence="1">
    <location>
        <begin position="30"/>
        <end position="54"/>
    </location>
</feature>
<reference evidence="2" key="1">
    <citation type="journal article" date="2020" name="Stud. Mycol.">
        <title>101 Dothideomycetes genomes: a test case for predicting lifestyles and emergence of pathogens.</title>
        <authorList>
            <person name="Haridas S."/>
            <person name="Albert R."/>
            <person name="Binder M."/>
            <person name="Bloem J."/>
            <person name="Labutti K."/>
            <person name="Salamov A."/>
            <person name="Andreopoulos B."/>
            <person name="Baker S."/>
            <person name="Barry K."/>
            <person name="Bills G."/>
            <person name="Bluhm B."/>
            <person name="Cannon C."/>
            <person name="Castanera R."/>
            <person name="Culley D."/>
            <person name="Daum C."/>
            <person name="Ezra D."/>
            <person name="Gonzalez J."/>
            <person name="Henrissat B."/>
            <person name="Kuo A."/>
            <person name="Liang C."/>
            <person name="Lipzen A."/>
            <person name="Lutzoni F."/>
            <person name="Magnuson J."/>
            <person name="Mondo S."/>
            <person name="Nolan M."/>
            <person name="Ohm R."/>
            <person name="Pangilinan J."/>
            <person name="Park H.-J."/>
            <person name="Ramirez L."/>
            <person name="Alfaro M."/>
            <person name="Sun H."/>
            <person name="Tritt A."/>
            <person name="Yoshinaga Y."/>
            <person name="Zwiers L.-H."/>
            <person name="Turgeon B."/>
            <person name="Goodwin S."/>
            <person name="Spatafora J."/>
            <person name="Crous P."/>
            <person name="Grigoriev I."/>
        </authorList>
    </citation>
    <scope>NUCLEOTIDE SEQUENCE</scope>
    <source>
        <strain evidence="2">ATCC 16933</strain>
    </source>
</reference>
<accession>A0A6A6NW87</accession>
<dbReference type="Proteomes" id="UP000799766">
    <property type="component" value="Unassembled WGS sequence"/>
</dbReference>